<feature type="transmembrane region" description="Helical" evidence="7">
    <location>
        <begin position="193"/>
        <end position="214"/>
    </location>
</feature>
<dbReference type="Proteomes" id="UP000800038">
    <property type="component" value="Unassembled WGS sequence"/>
</dbReference>
<evidence type="ECO:0000256" key="5">
    <source>
        <dbReference type="ARBA" id="ARBA00023136"/>
    </source>
</evidence>
<keyword evidence="9" id="KW-1185">Reference proteome</keyword>
<dbReference type="Pfam" id="PF00854">
    <property type="entry name" value="PTR2"/>
    <property type="match status" value="1"/>
</dbReference>
<reference evidence="8" key="1">
    <citation type="journal article" date="2020" name="Stud. Mycol.">
        <title>101 Dothideomycetes genomes: a test case for predicting lifestyles and emergence of pathogens.</title>
        <authorList>
            <person name="Haridas S."/>
            <person name="Albert R."/>
            <person name="Binder M."/>
            <person name="Bloem J."/>
            <person name="Labutti K."/>
            <person name="Salamov A."/>
            <person name="Andreopoulos B."/>
            <person name="Baker S."/>
            <person name="Barry K."/>
            <person name="Bills G."/>
            <person name="Bluhm B."/>
            <person name="Cannon C."/>
            <person name="Castanera R."/>
            <person name="Culley D."/>
            <person name="Daum C."/>
            <person name="Ezra D."/>
            <person name="Gonzalez J."/>
            <person name="Henrissat B."/>
            <person name="Kuo A."/>
            <person name="Liang C."/>
            <person name="Lipzen A."/>
            <person name="Lutzoni F."/>
            <person name="Magnuson J."/>
            <person name="Mondo S."/>
            <person name="Nolan M."/>
            <person name="Ohm R."/>
            <person name="Pangilinan J."/>
            <person name="Park H.-J."/>
            <person name="Ramirez L."/>
            <person name="Alfaro M."/>
            <person name="Sun H."/>
            <person name="Tritt A."/>
            <person name="Yoshinaga Y."/>
            <person name="Zwiers L.-H."/>
            <person name="Turgeon B."/>
            <person name="Goodwin S."/>
            <person name="Spatafora J."/>
            <person name="Crous P."/>
            <person name="Grigoriev I."/>
        </authorList>
    </citation>
    <scope>NUCLEOTIDE SEQUENCE</scope>
    <source>
        <strain evidence="8">CBS 161.51</strain>
    </source>
</reference>
<name>A0A6A5SQC8_9PLEO</name>
<dbReference type="GO" id="GO:0022857">
    <property type="term" value="F:transmembrane transporter activity"/>
    <property type="evidence" value="ECO:0007669"/>
    <property type="project" value="InterPro"/>
</dbReference>
<feature type="transmembrane region" description="Helical" evidence="7">
    <location>
        <begin position="226"/>
        <end position="247"/>
    </location>
</feature>
<evidence type="ECO:0008006" key="10">
    <source>
        <dbReference type="Google" id="ProtNLM"/>
    </source>
</evidence>
<accession>A0A6A5SQC8</accession>
<evidence type="ECO:0000313" key="8">
    <source>
        <dbReference type="EMBL" id="KAF1942845.1"/>
    </source>
</evidence>
<dbReference type="SUPFAM" id="SSF103473">
    <property type="entry name" value="MFS general substrate transporter"/>
    <property type="match status" value="1"/>
</dbReference>
<evidence type="ECO:0000256" key="7">
    <source>
        <dbReference type="SAM" id="Phobius"/>
    </source>
</evidence>
<evidence type="ECO:0000313" key="9">
    <source>
        <dbReference type="Proteomes" id="UP000800038"/>
    </source>
</evidence>
<dbReference type="EMBL" id="ML976031">
    <property type="protein sequence ID" value="KAF1942845.1"/>
    <property type="molecule type" value="Genomic_DNA"/>
</dbReference>
<dbReference type="GO" id="GO:0016020">
    <property type="term" value="C:membrane"/>
    <property type="evidence" value="ECO:0007669"/>
    <property type="project" value="UniProtKB-SubCell"/>
</dbReference>
<feature type="transmembrane region" description="Helical" evidence="7">
    <location>
        <begin position="136"/>
        <end position="158"/>
    </location>
</feature>
<dbReference type="PANTHER" id="PTHR11654">
    <property type="entry name" value="OLIGOPEPTIDE TRANSPORTER-RELATED"/>
    <property type="match status" value="1"/>
</dbReference>
<dbReference type="AlphaFoldDB" id="A0A6A5SQC8"/>
<feature type="transmembrane region" description="Helical" evidence="7">
    <location>
        <begin position="104"/>
        <end position="124"/>
    </location>
</feature>
<keyword evidence="3 7" id="KW-0812">Transmembrane</keyword>
<feature type="transmembrane region" description="Helical" evidence="7">
    <location>
        <begin position="298"/>
        <end position="318"/>
    </location>
</feature>
<dbReference type="InterPro" id="IPR036259">
    <property type="entry name" value="MFS_trans_sf"/>
</dbReference>
<proteinExistence type="inferred from homology"/>
<feature type="transmembrane region" description="Helical" evidence="7">
    <location>
        <begin position="432"/>
        <end position="450"/>
    </location>
</feature>
<evidence type="ECO:0000256" key="1">
    <source>
        <dbReference type="ARBA" id="ARBA00004141"/>
    </source>
</evidence>
<protein>
    <recommendedName>
        <fullName evidence="10">PTR2-domain-containing protein</fullName>
    </recommendedName>
</protein>
<feature type="transmembrane region" description="Helical" evidence="7">
    <location>
        <begin position="462"/>
        <end position="485"/>
    </location>
</feature>
<evidence type="ECO:0000256" key="4">
    <source>
        <dbReference type="ARBA" id="ARBA00022989"/>
    </source>
</evidence>
<feature type="transmembrane region" description="Helical" evidence="7">
    <location>
        <begin position="79"/>
        <end position="98"/>
    </location>
</feature>
<gene>
    <name evidence="8" type="ORF">EJ02DRAFT_465470</name>
</gene>
<dbReference type="Gene3D" id="1.20.1250.20">
    <property type="entry name" value="MFS general substrate transporter like domains"/>
    <property type="match status" value="1"/>
</dbReference>
<feature type="region of interest" description="Disordered" evidence="6">
    <location>
        <begin position="566"/>
        <end position="586"/>
    </location>
</feature>
<feature type="transmembrane region" description="Helical" evidence="7">
    <location>
        <begin position="491"/>
        <end position="512"/>
    </location>
</feature>
<keyword evidence="5 7" id="KW-0472">Membrane</keyword>
<evidence type="ECO:0000256" key="6">
    <source>
        <dbReference type="SAM" id="MobiDB-lite"/>
    </source>
</evidence>
<dbReference type="OrthoDB" id="8904098at2759"/>
<feature type="region of interest" description="Disordered" evidence="6">
    <location>
        <begin position="519"/>
        <end position="548"/>
    </location>
</feature>
<feature type="transmembrane region" description="Helical" evidence="7">
    <location>
        <begin position="374"/>
        <end position="394"/>
    </location>
</feature>
<comment type="similarity">
    <text evidence="2">Belongs to the major facilitator superfamily. Proton-dependent oligopeptide transporter (POT/PTR) (TC 2.A.17) family.</text>
</comment>
<evidence type="ECO:0000256" key="2">
    <source>
        <dbReference type="ARBA" id="ARBA00005982"/>
    </source>
</evidence>
<organism evidence="8 9">
    <name type="scientific">Clathrospora elynae</name>
    <dbReference type="NCBI Taxonomy" id="706981"/>
    <lineage>
        <taxon>Eukaryota</taxon>
        <taxon>Fungi</taxon>
        <taxon>Dikarya</taxon>
        <taxon>Ascomycota</taxon>
        <taxon>Pezizomycotina</taxon>
        <taxon>Dothideomycetes</taxon>
        <taxon>Pleosporomycetidae</taxon>
        <taxon>Pleosporales</taxon>
        <taxon>Diademaceae</taxon>
        <taxon>Clathrospora</taxon>
    </lineage>
</organism>
<evidence type="ECO:0000256" key="3">
    <source>
        <dbReference type="ARBA" id="ARBA00022692"/>
    </source>
</evidence>
<sequence length="605" mass="66258">MDGDTENQSSTSSSLKAADDRPLRRVAEKLPWPVWLVASISFCERAAFWGKNYMEHSRHHDKNQPPGALGLGQVKATRLYCLFFILYFVSPICIAPFSDNYVGQYTTLVLSGFLYVCGCTLLTVSSLPVSLDHGWGFLGLILAIVLIGLGGGVFQVTIRSFIATQHSNKRTQVKILKSGEKVVTDEQLTVQRIYLVLFWIGNVGALSAFATVILEKQCGFTAAYGFALGCLGFAMLILILGKCWFVTVARTENVLLDAGKILACAAKNGFKMKCADPDYQAHHNNKTVLWTTKLVDELTRGLGACRVLLAFIMFYVCFDQMQNNLISQAGQMDMRSAPNDILPGMNQVACILISPLVEYGLYPLFAKQGTYLRAITRIAIGFIFVVLSMLYATGVQHMIYTSPPCYDHPTNCGDGQLGPENARPNVWIQTPLYFFIATGEVFAMTAAMEYAEEHAPKDMKVLVQAVSMLLTGVGSVLALAIAEVAHDPHLTYFYASLAIAMALTTVGFWWAFRKYDPSGHGPSSETATDPEKGDQRQDSTQQTHGSGLSVATLDTTRDFVSTHSAQMIATTPSSQESGSTIVHNQKITAIKPDLHSRTVEEGTPL</sequence>
<keyword evidence="4 7" id="KW-1133">Transmembrane helix</keyword>
<dbReference type="InterPro" id="IPR000109">
    <property type="entry name" value="POT_fam"/>
</dbReference>
<comment type="subcellular location">
    <subcellularLocation>
        <location evidence="1">Membrane</location>
        <topology evidence="1">Multi-pass membrane protein</topology>
    </subcellularLocation>
</comment>